<gene>
    <name evidence="4 8" type="primary">whiA</name>
    <name evidence="8" type="ORF">CXP39_03520</name>
</gene>
<dbReference type="OrthoDB" id="401278at2"/>
<dbReference type="Gene3D" id="3.10.28.10">
    <property type="entry name" value="Homing endonucleases"/>
    <property type="match status" value="1"/>
</dbReference>
<keyword evidence="3 4" id="KW-0131">Cell cycle</keyword>
<dbReference type="Pfam" id="PF10298">
    <property type="entry name" value="WhiA_N"/>
    <property type="match status" value="1"/>
</dbReference>
<dbReference type="Pfam" id="PF02650">
    <property type="entry name" value="HTH_WhiA"/>
    <property type="match status" value="1"/>
</dbReference>
<dbReference type="PANTHER" id="PTHR37307">
    <property type="entry name" value="CELL DIVISION PROTEIN WHIA-RELATED"/>
    <property type="match status" value="1"/>
</dbReference>
<dbReference type="KEGG" id="msyr:CXP39_03520"/>
<dbReference type="InterPro" id="IPR039518">
    <property type="entry name" value="WhiA_LAGLIDADG_dom"/>
</dbReference>
<feature type="domain" description="Sporulation transcription regulator WhiA N-terminal" evidence="6">
    <location>
        <begin position="20"/>
        <end position="103"/>
    </location>
</feature>
<evidence type="ECO:0000259" key="5">
    <source>
        <dbReference type="Pfam" id="PF02650"/>
    </source>
</evidence>
<evidence type="ECO:0000256" key="1">
    <source>
        <dbReference type="ARBA" id="ARBA00022618"/>
    </source>
</evidence>
<organism evidence="8 9">
    <name type="scientific">Mesoplasma syrphidae</name>
    <dbReference type="NCBI Taxonomy" id="225999"/>
    <lineage>
        <taxon>Bacteria</taxon>
        <taxon>Bacillati</taxon>
        <taxon>Mycoplasmatota</taxon>
        <taxon>Mollicutes</taxon>
        <taxon>Entomoplasmatales</taxon>
        <taxon>Entomoplasmataceae</taxon>
        <taxon>Mesoplasma</taxon>
    </lineage>
</organism>
<dbReference type="InterPro" id="IPR023054">
    <property type="entry name" value="Sporulation_regulator_WhiA_C"/>
</dbReference>
<evidence type="ECO:0000313" key="9">
    <source>
        <dbReference type="Proteomes" id="UP000233419"/>
    </source>
</evidence>
<evidence type="ECO:0000259" key="7">
    <source>
        <dbReference type="Pfam" id="PF14527"/>
    </source>
</evidence>
<dbReference type="InterPro" id="IPR027434">
    <property type="entry name" value="Homing_endonucl"/>
</dbReference>
<dbReference type="NCBIfam" id="TIGR00647">
    <property type="entry name" value="DNA_bind_WhiA"/>
    <property type="match status" value="1"/>
</dbReference>
<dbReference type="GO" id="GO:0003677">
    <property type="term" value="F:DNA binding"/>
    <property type="evidence" value="ECO:0007669"/>
    <property type="project" value="UniProtKB-UniRule"/>
</dbReference>
<accession>A0A2K9BP70</accession>
<protein>
    <recommendedName>
        <fullName evidence="4">Probable cell division protein WhiA</fullName>
    </recommendedName>
</protein>
<evidence type="ECO:0000313" key="8">
    <source>
        <dbReference type="EMBL" id="AUF83833.1"/>
    </source>
</evidence>
<dbReference type="AlphaFoldDB" id="A0A2K9BP70"/>
<dbReference type="GO" id="GO:0051301">
    <property type="term" value="P:cell division"/>
    <property type="evidence" value="ECO:0007669"/>
    <property type="project" value="UniProtKB-UniRule"/>
</dbReference>
<dbReference type="SUPFAM" id="SSF55608">
    <property type="entry name" value="Homing endonucleases"/>
    <property type="match status" value="1"/>
</dbReference>
<dbReference type="GO" id="GO:0043937">
    <property type="term" value="P:regulation of sporulation"/>
    <property type="evidence" value="ECO:0007669"/>
    <property type="project" value="InterPro"/>
</dbReference>
<dbReference type="RefSeq" id="WP_027048222.1">
    <property type="nucleotide sequence ID" value="NZ_CP025257.1"/>
</dbReference>
<dbReference type="HAMAP" id="MF_01420">
    <property type="entry name" value="HTH_type_WhiA"/>
    <property type="match status" value="1"/>
</dbReference>
<evidence type="ECO:0000256" key="3">
    <source>
        <dbReference type="ARBA" id="ARBA00023306"/>
    </source>
</evidence>
<keyword evidence="1 4" id="KW-0132">Cell division</keyword>
<dbReference type="Proteomes" id="UP000233419">
    <property type="component" value="Chromosome"/>
</dbReference>
<dbReference type="PANTHER" id="PTHR37307:SF1">
    <property type="entry name" value="CELL DIVISION PROTEIN WHIA-RELATED"/>
    <property type="match status" value="1"/>
</dbReference>
<dbReference type="EMBL" id="CP025257">
    <property type="protein sequence ID" value="AUF83833.1"/>
    <property type="molecule type" value="Genomic_DNA"/>
</dbReference>
<comment type="similarity">
    <text evidence="4">Belongs to the WhiA family.</text>
</comment>
<evidence type="ECO:0000256" key="4">
    <source>
        <dbReference type="HAMAP-Rule" id="MF_01420"/>
    </source>
</evidence>
<keyword evidence="9" id="KW-1185">Reference proteome</keyword>
<reference evidence="8 9" key="1">
    <citation type="submission" date="2017-12" db="EMBL/GenBank/DDBJ databases">
        <title>Mesoplasma syrphidae YJS, Complete Genome.</title>
        <authorList>
            <person name="Knight T.F."/>
            <person name="Citino T."/>
            <person name="Rubinstein R."/>
            <person name="Neuschaefer Z."/>
        </authorList>
    </citation>
    <scope>NUCLEOTIDE SEQUENCE [LARGE SCALE GENOMIC DNA]</scope>
    <source>
        <strain evidence="8 9">YJS</strain>
    </source>
</reference>
<proteinExistence type="inferred from homology"/>
<keyword evidence="2 4" id="KW-0238">DNA-binding</keyword>
<name>A0A2K9BP70_9MOLU</name>
<evidence type="ECO:0000259" key="6">
    <source>
        <dbReference type="Pfam" id="PF10298"/>
    </source>
</evidence>
<dbReference type="InterPro" id="IPR018478">
    <property type="entry name" value="Sporu_reg_WhiA_N_dom"/>
</dbReference>
<evidence type="ECO:0000256" key="2">
    <source>
        <dbReference type="ARBA" id="ARBA00023125"/>
    </source>
</evidence>
<sequence>MSFALEVKEEIISHTFSIEQRKSLLNGFVRNNAEMIFSNGKEKLKLVTISNRIARSLLSFCKEFFVGEIEISVIQSQILKKQKTFQITLIGNLNIFLKEIGIYDENFEKQKFSFNNFKKQSSLLRAYIAGIFIATGSVNSPETTNYHLEVQFKDKAAAIDFVTITDLFNFEFKILERKNNRYVCYIKKSLMVSDFIKLIDASQAVMAFENQRISRDVYNNINRMNNIDISNQTKALAASQKQIEQIEHIKTQKMFHLLSKKAQILAKLRLENPEAPFSELEYIMNSHGTPITKSGVSNLFKTIKKISEEV</sequence>
<dbReference type="InterPro" id="IPR003802">
    <property type="entry name" value="Sporulation_regulator_WhiA"/>
</dbReference>
<feature type="domain" description="Sporulation regulator WhiA C-terminal" evidence="5">
    <location>
        <begin position="221"/>
        <end position="306"/>
    </location>
</feature>
<feature type="domain" description="WhiA LAGLIDADG-like" evidence="7">
    <location>
        <begin position="125"/>
        <end position="217"/>
    </location>
</feature>
<comment type="function">
    <text evidence="4">Involved in cell division and chromosome segregation.</text>
</comment>
<dbReference type="Pfam" id="PF14527">
    <property type="entry name" value="LAGLIDADG_WhiA"/>
    <property type="match status" value="1"/>
</dbReference>